<dbReference type="EnsemblPlants" id="AET1Gv20306800.25">
    <property type="protein sequence ID" value="AET1Gv20306800.25"/>
    <property type="gene ID" value="AET1Gv20306800"/>
</dbReference>
<reference evidence="3" key="1">
    <citation type="journal article" date="2014" name="Science">
        <title>Ancient hybridizations among the ancestral genomes of bread wheat.</title>
        <authorList>
            <consortium name="International Wheat Genome Sequencing Consortium,"/>
            <person name="Marcussen T."/>
            <person name="Sandve S.R."/>
            <person name="Heier L."/>
            <person name="Spannagl M."/>
            <person name="Pfeifer M."/>
            <person name="Jakobsen K.S."/>
            <person name="Wulff B.B."/>
            <person name="Steuernagel B."/>
            <person name="Mayer K.F."/>
            <person name="Olsen O.A."/>
        </authorList>
    </citation>
    <scope>NUCLEOTIDE SEQUENCE [LARGE SCALE GENOMIC DNA]</scope>
    <source>
        <strain evidence="3">cv. AL8/78</strain>
    </source>
</reference>
<dbReference type="Gramene" id="AET1Gv20306800.25">
    <property type="protein sequence ID" value="AET1Gv20306800.25"/>
    <property type="gene ID" value="AET1Gv20306800"/>
</dbReference>
<reference evidence="3" key="2">
    <citation type="journal article" date="2017" name="Nat. Plants">
        <title>The Aegilops tauschii genome reveals multiple impacts of transposons.</title>
        <authorList>
            <person name="Zhao G."/>
            <person name="Zou C."/>
            <person name="Li K."/>
            <person name="Wang K."/>
            <person name="Li T."/>
            <person name="Gao L."/>
            <person name="Zhang X."/>
            <person name="Wang H."/>
            <person name="Yang Z."/>
            <person name="Liu X."/>
            <person name="Jiang W."/>
            <person name="Mao L."/>
            <person name="Kong X."/>
            <person name="Jiao Y."/>
            <person name="Jia J."/>
        </authorList>
    </citation>
    <scope>NUCLEOTIDE SEQUENCE [LARGE SCALE GENOMIC DNA]</scope>
    <source>
        <strain evidence="3">cv. AL8/78</strain>
    </source>
</reference>
<keyword evidence="3" id="KW-1185">Reference proteome</keyword>
<name>A0A452Y651_AEGTS</name>
<protein>
    <submittedName>
        <fullName evidence="2">Uncharacterized protein</fullName>
    </submittedName>
</protein>
<evidence type="ECO:0000313" key="3">
    <source>
        <dbReference type="Proteomes" id="UP000015105"/>
    </source>
</evidence>
<organism evidence="2 3">
    <name type="scientific">Aegilops tauschii subsp. strangulata</name>
    <name type="common">Goatgrass</name>
    <dbReference type="NCBI Taxonomy" id="200361"/>
    <lineage>
        <taxon>Eukaryota</taxon>
        <taxon>Viridiplantae</taxon>
        <taxon>Streptophyta</taxon>
        <taxon>Embryophyta</taxon>
        <taxon>Tracheophyta</taxon>
        <taxon>Spermatophyta</taxon>
        <taxon>Magnoliopsida</taxon>
        <taxon>Liliopsida</taxon>
        <taxon>Poales</taxon>
        <taxon>Poaceae</taxon>
        <taxon>BOP clade</taxon>
        <taxon>Pooideae</taxon>
        <taxon>Triticodae</taxon>
        <taxon>Triticeae</taxon>
        <taxon>Triticinae</taxon>
        <taxon>Aegilops</taxon>
    </lineage>
</organism>
<reference evidence="2" key="3">
    <citation type="journal article" date="2017" name="Nature">
        <title>Genome sequence of the progenitor of the wheat D genome Aegilops tauschii.</title>
        <authorList>
            <person name="Luo M.C."/>
            <person name="Gu Y.Q."/>
            <person name="Puiu D."/>
            <person name="Wang H."/>
            <person name="Twardziok S.O."/>
            <person name="Deal K.R."/>
            <person name="Huo N."/>
            <person name="Zhu T."/>
            <person name="Wang L."/>
            <person name="Wang Y."/>
            <person name="McGuire P.E."/>
            <person name="Liu S."/>
            <person name="Long H."/>
            <person name="Ramasamy R.K."/>
            <person name="Rodriguez J.C."/>
            <person name="Van S.L."/>
            <person name="Yuan L."/>
            <person name="Wang Z."/>
            <person name="Xia Z."/>
            <person name="Xiao L."/>
            <person name="Anderson O.D."/>
            <person name="Ouyang S."/>
            <person name="Liang Y."/>
            <person name="Zimin A.V."/>
            <person name="Pertea G."/>
            <person name="Qi P."/>
            <person name="Bennetzen J.L."/>
            <person name="Dai X."/>
            <person name="Dawson M.W."/>
            <person name="Muller H.G."/>
            <person name="Kugler K."/>
            <person name="Rivarola-Duarte L."/>
            <person name="Spannagl M."/>
            <person name="Mayer K.F.X."/>
            <person name="Lu F.H."/>
            <person name="Bevan M.W."/>
            <person name="Leroy P."/>
            <person name="Li P."/>
            <person name="You F.M."/>
            <person name="Sun Q."/>
            <person name="Liu Z."/>
            <person name="Lyons E."/>
            <person name="Wicker T."/>
            <person name="Salzberg S.L."/>
            <person name="Devos K.M."/>
            <person name="Dvorak J."/>
        </authorList>
    </citation>
    <scope>NUCLEOTIDE SEQUENCE [LARGE SCALE GENOMIC DNA]</scope>
    <source>
        <strain evidence="2">cv. AL8/78</strain>
    </source>
</reference>
<feature type="region of interest" description="Disordered" evidence="1">
    <location>
        <begin position="1"/>
        <end position="29"/>
    </location>
</feature>
<dbReference type="AlphaFoldDB" id="A0A452Y651"/>
<dbReference type="Proteomes" id="UP000015105">
    <property type="component" value="Chromosome 1D"/>
</dbReference>
<accession>A0A452Y651</accession>
<sequence length="54" mass="5553">MDDGDSVARSADKDDAPPGDDGSSTPLPETVRISSIMQAPGVCFELSAVWISSA</sequence>
<reference evidence="2" key="4">
    <citation type="submission" date="2019-03" db="UniProtKB">
        <authorList>
            <consortium name="EnsemblPlants"/>
        </authorList>
    </citation>
    <scope>IDENTIFICATION</scope>
</reference>
<reference evidence="2" key="5">
    <citation type="journal article" date="2021" name="G3 (Bethesda)">
        <title>Aegilops tauschii genome assembly Aet v5.0 features greater sequence contiguity and improved annotation.</title>
        <authorList>
            <person name="Wang L."/>
            <person name="Zhu T."/>
            <person name="Rodriguez J.C."/>
            <person name="Deal K.R."/>
            <person name="Dubcovsky J."/>
            <person name="McGuire P.E."/>
            <person name="Lux T."/>
            <person name="Spannagl M."/>
            <person name="Mayer K.F.X."/>
            <person name="Baldrich P."/>
            <person name="Meyers B.C."/>
            <person name="Huo N."/>
            <person name="Gu Y.Q."/>
            <person name="Zhou H."/>
            <person name="Devos K.M."/>
            <person name="Bennetzen J.L."/>
            <person name="Unver T."/>
            <person name="Budak H."/>
            <person name="Gulick P.J."/>
            <person name="Galiba G."/>
            <person name="Kalapos B."/>
            <person name="Nelson D.R."/>
            <person name="Li P."/>
            <person name="You F.M."/>
            <person name="Luo M.C."/>
            <person name="Dvorak J."/>
        </authorList>
    </citation>
    <scope>NUCLEOTIDE SEQUENCE [LARGE SCALE GENOMIC DNA]</scope>
    <source>
        <strain evidence="2">cv. AL8/78</strain>
    </source>
</reference>
<proteinExistence type="predicted"/>
<evidence type="ECO:0000256" key="1">
    <source>
        <dbReference type="SAM" id="MobiDB-lite"/>
    </source>
</evidence>
<evidence type="ECO:0000313" key="2">
    <source>
        <dbReference type="EnsemblPlants" id="AET1Gv20306800.25"/>
    </source>
</evidence>